<name>A0A0C4E0Z6_MAGP6</name>
<gene>
    <name evidence="5" type="ORF">MAPG_06038</name>
</gene>
<dbReference type="STRING" id="644358.A0A0C4E0Z6"/>
<protein>
    <recommendedName>
        <fullName evidence="4">SH3 domain-containing protein</fullName>
    </recommendedName>
</protein>
<evidence type="ECO:0000313" key="6">
    <source>
        <dbReference type="EnsemblFungi" id="MAPG_06038T0"/>
    </source>
</evidence>
<feature type="region of interest" description="Disordered" evidence="3">
    <location>
        <begin position="75"/>
        <end position="118"/>
    </location>
</feature>
<dbReference type="Proteomes" id="UP000011715">
    <property type="component" value="Unassembled WGS sequence"/>
</dbReference>
<evidence type="ECO:0000313" key="7">
    <source>
        <dbReference type="Proteomes" id="UP000011715"/>
    </source>
</evidence>
<evidence type="ECO:0000259" key="4">
    <source>
        <dbReference type="PROSITE" id="PS50002"/>
    </source>
</evidence>
<dbReference type="AlphaFoldDB" id="A0A0C4E0Z6"/>
<evidence type="ECO:0000256" key="3">
    <source>
        <dbReference type="SAM" id="MobiDB-lite"/>
    </source>
</evidence>
<dbReference type="SMART" id="SM00326">
    <property type="entry name" value="SH3"/>
    <property type="match status" value="1"/>
</dbReference>
<evidence type="ECO:0000256" key="1">
    <source>
        <dbReference type="ARBA" id="ARBA00022443"/>
    </source>
</evidence>
<reference evidence="7" key="1">
    <citation type="submission" date="2010-05" db="EMBL/GenBank/DDBJ databases">
        <title>The genome sequence of Magnaporthe poae strain ATCC 64411.</title>
        <authorList>
            <person name="Ma L.-J."/>
            <person name="Dead R."/>
            <person name="Young S."/>
            <person name="Zeng Q."/>
            <person name="Koehrsen M."/>
            <person name="Alvarado L."/>
            <person name="Berlin A."/>
            <person name="Chapman S.B."/>
            <person name="Chen Z."/>
            <person name="Freedman E."/>
            <person name="Gellesch M."/>
            <person name="Goldberg J."/>
            <person name="Griggs A."/>
            <person name="Gujja S."/>
            <person name="Heilman E.R."/>
            <person name="Heiman D."/>
            <person name="Hepburn T."/>
            <person name="Howarth C."/>
            <person name="Jen D."/>
            <person name="Larson L."/>
            <person name="Mehta T."/>
            <person name="Neiman D."/>
            <person name="Pearson M."/>
            <person name="Roberts A."/>
            <person name="Saif S."/>
            <person name="Shea T."/>
            <person name="Shenoy N."/>
            <person name="Sisk P."/>
            <person name="Stolte C."/>
            <person name="Sykes S."/>
            <person name="Walk T."/>
            <person name="White J."/>
            <person name="Yandava C."/>
            <person name="Haas B."/>
            <person name="Nusbaum C."/>
            <person name="Birren B."/>
        </authorList>
    </citation>
    <scope>NUCLEOTIDE SEQUENCE [LARGE SCALE GENOMIC DNA]</scope>
    <source>
        <strain evidence="7">ATCC 64411 / 73-15</strain>
    </source>
</reference>
<dbReference type="PROSITE" id="PS50002">
    <property type="entry name" value="SH3"/>
    <property type="match status" value="1"/>
</dbReference>
<reference evidence="5" key="2">
    <citation type="submission" date="2010-05" db="EMBL/GenBank/DDBJ databases">
        <title>The Genome Sequence of Magnaporthe poae strain ATCC 64411.</title>
        <authorList>
            <consortium name="The Broad Institute Genome Sequencing Platform"/>
            <consortium name="Broad Institute Genome Sequencing Center for Infectious Disease"/>
            <person name="Ma L.-J."/>
            <person name="Dead R."/>
            <person name="Young S."/>
            <person name="Zeng Q."/>
            <person name="Koehrsen M."/>
            <person name="Alvarado L."/>
            <person name="Berlin A."/>
            <person name="Chapman S.B."/>
            <person name="Chen Z."/>
            <person name="Freedman E."/>
            <person name="Gellesch M."/>
            <person name="Goldberg J."/>
            <person name="Griggs A."/>
            <person name="Gujja S."/>
            <person name="Heilman E.R."/>
            <person name="Heiman D."/>
            <person name="Hepburn T."/>
            <person name="Howarth C."/>
            <person name="Jen D."/>
            <person name="Larson L."/>
            <person name="Mehta T."/>
            <person name="Neiman D."/>
            <person name="Pearson M."/>
            <person name="Roberts A."/>
            <person name="Saif S."/>
            <person name="Shea T."/>
            <person name="Shenoy N."/>
            <person name="Sisk P."/>
            <person name="Stolte C."/>
            <person name="Sykes S."/>
            <person name="Walk T."/>
            <person name="White J."/>
            <person name="Yandava C."/>
            <person name="Haas B."/>
            <person name="Nusbaum C."/>
            <person name="Birren B."/>
        </authorList>
    </citation>
    <scope>NUCLEOTIDE SEQUENCE</scope>
    <source>
        <strain evidence="5">ATCC 64411</strain>
    </source>
</reference>
<feature type="domain" description="SH3" evidence="4">
    <location>
        <begin position="23"/>
        <end position="84"/>
    </location>
</feature>
<dbReference type="EnsemblFungi" id="MAPG_06038T0">
    <property type="protein sequence ID" value="MAPG_06038T0"/>
    <property type="gene ID" value="MAPG_06038"/>
</dbReference>
<dbReference type="EMBL" id="GL876970">
    <property type="protein sequence ID" value="KLU87032.1"/>
    <property type="molecule type" value="Genomic_DNA"/>
</dbReference>
<accession>A0A0C4E0Z6</accession>
<reference evidence="6" key="5">
    <citation type="submission" date="2015-06" db="UniProtKB">
        <authorList>
            <consortium name="EnsemblFungi"/>
        </authorList>
    </citation>
    <scope>IDENTIFICATION</scope>
    <source>
        <strain evidence="6">ATCC 64411</strain>
    </source>
</reference>
<feature type="region of interest" description="Disordered" evidence="3">
    <location>
        <begin position="1"/>
        <end position="22"/>
    </location>
</feature>
<dbReference type="InterPro" id="IPR036028">
    <property type="entry name" value="SH3-like_dom_sf"/>
</dbReference>
<dbReference type="eggNOG" id="ENOG502SF40">
    <property type="taxonomic scope" value="Eukaryota"/>
</dbReference>
<keyword evidence="1 2" id="KW-0728">SH3 domain</keyword>
<evidence type="ECO:0000256" key="2">
    <source>
        <dbReference type="PROSITE-ProRule" id="PRU00192"/>
    </source>
</evidence>
<feature type="compositionally biased region" description="Low complexity" evidence="3">
    <location>
        <begin position="94"/>
        <end position="105"/>
    </location>
</feature>
<keyword evidence="7" id="KW-1185">Reference proteome</keyword>
<dbReference type="OrthoDB" id="5340910at2759"/>
<dbReference type="Pfam" id="PF14604">
    <property type="entry name" value="SH3_9"/>
    <property type="match status" value="1"/>
</dbReference>
<reference evidence="6" key="4">
    <citation type="journal article" date="2015" name="G3 (Bethesda)">
        <title>Genome sequences of three phytopathogenic species of the Magnaporthaceae family of fungi.</title>
        <authorList>
            <person name="Okagaki L.H."/>
            <person name="Nunes C.C."/>
            <person name="Sailsbery J."/>
            <person name="Clay B."/>
            <person name="Brown D."/>
            <person name="John T."/>
            <person name="Oh Y."/>
            <person name="Young N."/>
            <person name="Fitzgerald M."/>
            <person name="Haas B.J."/>
            <person name="Zeng Q."/>
            <person name="Young S."/>
            <person name="Adiconis X."/>
            <person name="Fan L."/>
            <person name="Levin J.Z."/>
            <person name="Mitchell T.K."/>
            <person name="Okubara P.A."/>
            <person name="Farman M.L."/>
            <person name="Kohn L.M."/>
            <person name="Birren B."/>
            <person name="Ma L.-J."/>
            <person name="Dean R.A."/>
        </authorList>
    </citation>
    <scope>NUCLEOTIDE SEQUENCE</scope>
    <source>
        <strain evidence="6">ATCC 64411 / 73-15</strain>
    </source>
</reference>
<dbReference type="EMBL" id="ADBL01001445">
    <property type="status" value="NOT_ANNOTATED_CDS"/>
    <property type="molecule type" value="Genomic_DNA"/>
</dbReference>
<dbReference type="VEuPathDB" id="FungiDB:MAPG_06038"/>
<organism evidence="6 7">
    <name type="scientific">Magnaporthiopsis poae (strain ATCC 64411 / 73-15)</name>
    <name type="common">Kentucky bluegrass fungus</name>
    <name type="synonym">Magnaporthe poae</name>
    <dbReference type="NCBI Taxonomy" id="644358"/>
    <lineage>
        <taxon>Eukaryota</taxon>
        <taxon>Fungi</taxon>
        <taxon>Dikarya</taxon>
        <taxon>Ascomycota</taxon>
        <taxon>Pezizomycotina</taxon>
        <taxon>Sordariomycetes</taxon>
        <taxon>Sordariomycetidae</taxon>
        <taxon>Magnaporthales</taxon>
        <taxon>Magnaporthaceae</taxon>
        <taxon>Magnaporthiopsis</taxon>
    </lineage>
</organism>
<dbReference type="InterPro" id="IPR001452">
    <property type="entry name" value="SH3_domain"/>
</dbReference>
<reference evidence="5" key="3">
    <citation type="submission" date="2011-03" db="EMBL/GenBank/DDBJ databases">
        <title>Annotation of Magnaporthe poae ATCC 64411.</title>
        <authorList>
            <person name="Ma L.-J."/>
            <person name="Dead R."/>
            <person name="Young S.K."/>
            <person name="Zeng Q."/>
            <person name="Gargeya S."/>
            <person name="Fitzgerald M."/>
            <person name="Haas B."/>
            <person name="Abouelleil A."/>
            <person name="Alvarado L."/>
            <person name="Arachchi H.M."/>
            <person name="Berlin A."/>
            <person name="Brown A."/>
            <person name="Chapman S.B."/>
            <person name="Chen Z."/>
            <person name="Dunbar C."/>
            <person name="Freedman E."/>
            <person name="Gearin G."/>
            <person name="Gellesch M."/>
            <person name="Goldberg J."/>
            <person name="Griggs A."/>
            <person name="Gujja S."/>
            <person name="Heiman D."/>
            <person name="Howarth C."/>
            <person name="Larson L."/>
            <person name="Lui A."/>
            <person name="MacDonald P.J.P."/>
            <person name="Mehta T."/>
            <person name="Montmayeur A."/>
            <person name="Murphy C."/>
            <person name="Neiman D."/>
            <person name="Pearson M."/>
            <person name="Priest M."/>
            <person name="Roberts A."/>
            <person name="Saif S."/>
            <person name="Shea T."/>
            <person name="Shenoy N."/>
            <person name="Sisk P."/>
            <person name="Stolte C."/>
            <person name="Sykes S."/>
            <person name="Yandava C."/>
            <person name="Wortman J."/>
            <person name="Nusbaum C."/>
            <person name="Birren B."/>
        </authorList>
    </citation>
    <scope>NUCLEOTIDE SEQUENCE</scope>
    <source>
        <strain evidence="5">ATCC 64411</strain>
    </source>
</reference>
<proteinExistence type="predicted"/>
<sequence length="118" mass="12406">MAAQHSGASSPGGAAIAAAGGPPASAVHRVQLDFQPTMEDELELKAGELVRLLFEYDDGWALCIRLDRSKQGVVPRTCLSARPVKPRPGPGRPGPQQQQPMSRGPGSIGRKPVPGQAY</sequence>
<dbReference type="SUPFAM" id="SSF50044">
    <property type="entry name" value="SH3-domain"/>
    <property type="match status" value="1"/>
</dbReference>
<dbReference type="Gene3D" id="2.30.30.40">
    <property type="entry name" value="SH3 Domains"/>
    <property type="match status" value="1"/>
</dbReference>
<evidence type="ECO:0000313" key="5">
    <source>
        <dbReference type="EMBL" id="KLU87032.1"/>
    </source>
</evidence>